<feature type="compositionally biased region" description="Low complexity" evidence="1">
    <location>
        <begin position="365"/>
        <end position="375"/>
    </location>
</feature>
<feature type="non-terminal residue" evidence="2">
    <location>
        <position position="1"/>
    </location>
</feature>
<keyword evidence="2" id="KW-0456">Lyase</keyword>
<feature type="compositionally biased region" description="Basic and acidic residues" evidence="1">
    <location>
        <begin position="213"/>
        <end position="227"/>
    </location>
</feature>
<feature type="compositionally biased region" description="Basic and acidic residues" evidence="1">
    <location>
        <begin position="74"/>
        <end position="90"/>
    </location>
</feature>
<evidence type="ECO:0000313" key="2">
    <source>
        <dbReference type="EMBL" id="CAA9516540.1"/>
    </source>
</evidence>
<reference evidence="2" key="1">
    <citation type="submission" date="2020-02" db="EMBL/GenBank/DDBJ databases">
        <authorList>
            <person name="Meier V. D."/>
        </authorList>
    </citation>
    <scope>NUCLEOTIDE SEQUENCE</scope>
    <source>
        <strain evidence="2">AVDCRST_MAG69</strain>
    </source>
</reference>
<protein>
    <submittedName>
        <fullName evidence="2">3,4-dihydroxy-2-butanone 4-phosphate synthase / GTP cyclohydrolase II</fullName>
        <ecNumber evidence="2">3.5.4.25</ecNumber>
        <ecNumber evidence="2">4.1.99.12</ecNumber>
    </submittedName>
</protein>
<dbReference type="GO" id="GO:0003935">
    <property type="term" value="F:GTP cyclohydrolase II activity"/>
    <property type="evidence" value="ECO:0007669"/>
    <property type="project" value="UniProtKB-EC"/>
</dbReference>
<dbReference type="GO" id="GO:0008686">
    <property type="term" value="F:3,4-dihydroxy-2-butanone-4-phosphate synthase activity"/>
    <property type="evidence" value="ECO:0007669"/>
    <property type="project" value="UniProtKB-EC"/>
</dbReference>
<feature type="compositionally biased region" description="Basic residues" evidence="1">
    <location>
        <begin position="91"/>
        <end position="106"/>
    </location>
</feature>
<name>A0A6J4T8Z8_9ACTN</name>
<feature type="compositionally biased region" description="Basic and acidic residues" evidence="1">
    <location>
        <begin position="163"/>
        <end position="177"/>
    </location>
</feature>
<feature type="region of interest" description="Disordered" evidence="1">
    <location>
        <begin position="278"/>
        <end position="425"/>
    </location>
</feature>
<organism evidence="2">
    <name type="scientific">uncultured Solirubrobacteraceae bacterium</name>
    <dbReference type="NCBI Taxonomy" id="1162706"/>
    <lineage>
        <taxon>Bacteria</taxon>
        <taxon>Bacillati</taxon>
        <taxon>Actinomycetota</taxon>
        <taxon>Thermoleophilia</taxon>
        <taxon>Solirubrobacterales</taxon>
        <taxon>Solirubrobacteraceae</taxon>
        <taxon>environmental samples</taxon>
    </lineage>
</organism>
<keyword evidence="2" id="KW-0378">Hydrolase</keyword>
<feature type="non-terminal residue" evidence="2">
    <location>
        <position position="425"/>
    </location>
</feature>
<feature type="compositionally biased region" description="Low complexity" evidence="1">
    <location>
        <begin position="116"/>
        <end position="134"/>
    </location>
</feature>
<dbReference type="EC" id="4.1.99.12" evidence="2"/>
<feature type="compositionally biased region" description="Basic and acidic residues" evidence="1">
    <location>
        <begin position="11"/>
        <end position="24"/>
    </location>
</feature>
<feature type="compositionally biased region" description="Basic residues" evidence="1">
    <location>
        <begin position="25"/>
        <end position="41"/>
    </location>
</feature>
<sequence length="425" mass="46176">ERQVASVRINRGGDRGDPRRPDGRRLRRRGSRERGRPHHGGAVRDAGGDQLHGPRGPRAHLPGPDLRALRGARPRPDGGQERVAVRDGVHRLGRGPRGGHHRHLGRRPGPDHPGGDRSALLAARPGPARARLPAQGEGGRRPRTHGSDRGGGRPGAARRPQPLRRDLRDHERRRDDGAGLGPRALLRAARAQDGHRRRPDRLPPAPRSARRAGGLDHAADRVRDFHGGRLPVAGRRQAPRRDGQGRRPGQGGRARPRALRVPDRRCLPLAALRLRRAARIGAGDDRGRGGGSPPLPRAGGPGDRPAEQAQGLQPPGRRPRHRRREHRARPAGGPPRLRHRGPDPRRPRPLAHPHPHQQPEEDPRAGGLRAVGVRAGADRPRAQPAQRGLPARQARPARSLAAPPGTPARRGARARGAPTRRDGRM</sequence>
<proteinExistence type="predicted"/>
<dbReference type="EC" id="3.5.4.25" evidence="2"/>
<evidence type="ECO:0000256" key="1">
    <source>
        <dbReference type="SAM" id="MobiDB-lite"/>
    </source>
</evidence>
<feature type="compositionally biased region" description="Basic residues" evidence="1">
    <location>
        <begin position="317"/>
        <end position="329"/>
    </location>
</feature>
<gene>
    <name evidence="2" type="ORF">AVDCRST_MAG69-2795</name>
</gene>
<accession>A0A6J4T8Z8</accession>
<dbReference type="EMBL" id="CADCVP010000309">
    <property type="protein sequence ID" value="CAA9516540.1"/>
    <property type="molecule type" value="Genomic_DNA"/>
</dbReference>
<feature type="compositionally biased region" description="Low complexity" evidence="1">
    <location>
        <begin position="401"/>
        <end position="417"/>
    </location>
</feature>
<dbReference type="AlphaFoldDB" id="A0A6J4T8Z8"/>
<feature type="region of interest" description="Disordered" evidence="1">
    <location>
        <begin position="1"/>
        <end position="266"/>
    </location>
</feature>
<feature type="compositionally biased region" description="Low complexity" evidence="1">
    <location>
        <begin position="181"/>
        <end position="191"/>
    </location>
</feature>